<organism evidence="2 3">
    <name type="scientific">Shewanella fidelis</name>
    <dbReference type="NCBI Taxonomy" id="173509"/>
    <lineage>
        <taxon>Bacteria</taxon>
        <taxon>Pseudomonadati</taxon>
        <taxon>Pseudomonadota</taxon>
        <taxon>Gammaproteobacteria</taxon>
        <taxon>Alteromonadales</taxon>
        <taxon>Shewanellaceae</taxon>
        <taxon>Shewanella</taxon>
    </lineage>
</organism>
<dbReference type="InterPro" id="IPR010221">
    <property type="entry name" value="VCBS_dom"/>
</dbReference>
<dbReference type="Proteomes" id="UP001271263">
    <property type="component" value="Unassembled WGS sequence"/>
</dbReference>
<proteinExistence type="predicted"/>
<dbReference type="EMBL" id="JAPMLD010000050">
    <property type="protein sequence ID" value="MDW4826618.1"/>
    <property type="molecule type" value="Genomic_DNA"/>
</dbReference>
<dbReference type="RefSeq" id="WP_318301248.1">
    <property type="nucleotide sequence ID" value="NZ_JAPMLA010000052.1"/>
</dbReference>
<feature type="non-terminal residue" evidence="2">
    <location>
        <position position="100"/>
    </location>
</feature>
<comment type="caution">
    <text evidence="2">The sequence shown here is derived from an EMBL/GenBank/DDBJ whole genome shotgun (WGS) entry which is preliminary data.</text>
</comment>
<feature type="non-terminal residue" evidence="2">
    <location>
        <position position="1"/>
    </location>
</feature>
<dbReference type="NCBIfam" id="TIGR01965">
    <property type="entry name" value="VCBS_repeat"/>
    <property type="match status" value="1"/>
</dbReference>
<feature type="region of interest" description="Disordered" evidence="1">
    <location>
        <begin position="79"/>
        <end position="100"/>
    </location>
</feature>
<evidence type="ECO:0000313" key="2">
    <source>
        <dbReference type="EMBL" id="MDW4826618.1"/>
    </source>
</evidence>
<evidence type="ECO:0000256" key="1">
    <source>
        <dbReference type="SAM" id="MobiDB-lite"/>
    </source>
</evidence>
<name>A0ABU4HHD4_9GAMM</name>
<sequence length="100" mass="10345">LAGFSLDNDDMGWTYDIDNALVDFLAEGDSITFSFDVTVTDSNGAFTTQTVTMTINGTNDAPVITPSPDDEAGEVIEAGVQPGGNTPEPGVAMVQGDLDA</sequence>
<reference evidence="2 3" key="1">
    <citation type="journal article" date="2022" name="bioRxiv">
        <title>Prophages regulate Shewanella fidelis 3313 motility and biofilm formation: implications for gut colonization dynamics in Ciona robusta.</title>
        <authorList>
            <person name="Natarajan O."/>
            <person name="Gibboney S.L."/>
            <person name="Young M.N."/>
            <person name="Lim S.J."/>
            <person name="Pluta N."/>
            <person name="Atkinson C.G."/>
            <person name="Leigh B.A."/>
            <person name="Liberti A."/>
            <person name="Kees E.D."/>
            <person name="Breitbart M."/>
            <person name="Gralnick J.A."/>
            <person name="Dishaw L.J."/>
        </authorList>
    </citation>
    <scope>NUCLEOTIDE SEQUENCE [LARGE SCALE GENOMIC DNA]</scope>
    <source>
        <strain evidence="2 3">JG4066</strain>
    </source>
</reference>
<evidence type="ECO:0000313" key="3">
    <source>
        <dbReference type="Proteomes" id="UP001271263"/>
    </source>
</evidence>
<protein>
    <submittedName>
        <fullName evidence="2">VCBS domain-containing protein</fullName>
    </submittedName>
</protein>
<keyword evidence="3" id="KW-1185">Reference proteome</keyword>
<gene>
    <name evidence="2" type="ORF">OS134_21435</name>
</gene>
<accession>A0ABU4HHD4</accession>